<dbReference type="InterPro" id="IPR046373">
    <property type="entry name" value="Acyl-CoA_Oxase/DH_mid-dom_sf"/>
</dbReference>
<dbReference type="InterPro" id="IPR037069">
    <property type="entry name" value="AcylCoA_DH/ox_N_sf"/>
</dbReference>
<dbReference type="InterPro" id="IPR036250">
    <property type="entry name" value="AcylCo_DH-like_C"/>
</dbReference>
<dbReference type="RefSeq" id="WP_167953313.1">
    <property type="nucleotide sequence ID" value="NZ_JAATJE010000001.1"/>
</dbReference>
<dbReference type="SUPFAM" id="SSF56645">
    <property type="entry name" value="Acyl-CoA dehydrogenase NM domain-like"/>
    <property type="match status" value="1"/>
</dbReference>
<proteinExistence type="predicted"/>
<keyword evidence="3" id="KW-1185">Reference proteome</keyword>
<evidence type="ECO:0000256" key="1">
    <source>
        <dbReference type="ARBA" id="ARBA00023002"/>
    </source>
</evidence>
<evidence type="ECO:0000313" key="2">
    <source>
        <dbReference type="EMBL" id="NJC33379.1"/>
    </source>
</evidence>
<dbReference type="PANTHER" id="PTHR48083:SF37">
    <property type="entry name" value="DEHYDROGENASE, PUTATIVE-RELATED"/>
    <property type="match status" value="1"/>
</dbReference>
<dbReference type="InterPro" id="IPR009100">
    <property type="entry name" value="AcylCoA_DH/oxidase_NM_dom_sf"/>
</dbReference>
<dbReference type="InterPro" id="IPR050741">
    <property type="entry name" value="Acyl-CoA_dehydrogenase"/>
</dbReference>
<dbReference type="Gene3D" id="1.20.140.10">
    <property type="entry name" value="Butyryl-CoA Dehydrogenase, subunit A, domain 3"/>
    <property type="match status" value="1"/>
</dbReference>
<gene>
    <name evidence="2" type="ORF">GGR88_000853</name>
</gene>
<dbReference type="PANTHER" id="PTHR48083">
    <property type="entry name" value="MEDIUM-CHAIN SPECIFIC ACYL-COA DEHYDROGENASE, MITOCHONDRIAL-RELATED"/>
    <property type="match status" value="1"/>
</dbReference>
<dbReference type="SUPFAM" id="SSF47203">
    <property type="entry name" value="Acyl-CoA dehydrogenase C-terminal domain-like"/>
    <property type="match status" value="1"/>
</dbReference>
<keyword evidence="1" id="KW-0560">Oxidoreductase</keyword>
<comment type="caution">
    <text evidence="2">The sequence shown here is derived from an EMBL/GenBank/DDBJ whole genome shotgun (WGS) entry which is preliminary data.</text>
</comment>
<protein>
    <submittedName>
        <fullName evidence="2">Alkylation response protein AidB-like acyl-CoA dehydrogenase</fullName>
    </submittedName>
</protein>
<name>A0ABX0XJH2_9SPHN</name>
<evidence type="ECO:0000313" key="3">
    <source>
        <dbReference type="Proteomes" id="UP000734218"/>
    </source>
</evidence>
<accession>A0ABX0XJH2</accession>
<dbReference type="Proteomes" id="UP000734218">
    <property type="component" value="Unassembled WGS sequence"/>
</dbReference>
<organism evidence="2 3">
    <name type="scientific">Sphingomonas jejuensis</name>
    <dbReference type="NCBI Taxonomy" id="904715"/>
    <lineage>
        <taxon>Bacteria</taxon>
        <taxon>Pseudomonadati</taxon>
        <taxon>Pseudomonadota</taxon>
        <taxon>Alphaproteobacteria</taxon>
        <taxon>Sphingomonadales</taxon>
        <taxon>Sphingomonadaceae</taxon>
        <taxon>Sphingomonas</taxon>
    </lineage>
</organism>
<dbReference type="Gene3D" id="2.40.110.10">
    <property type="entry name" value="Butyryl-CoA Dehydrogenase, subunit A, domain 2"/>
    <property type="match status" value="1"/>
</dbReference>
<dbReference type="EMBL" id="JAATJE010000001">
    <property type="protein sequence ID" value="NJC33379.1"/>
    <property type="molecule type" value="Genomic_DNA"/>
</dbReference>
<sequence length="370" mass="40251">MTDPDLRDPAPRHRDDGGFQEALDRLIHEWDRSNPPEAFPAGPLASLAAIGGLDQFVVLTDEAAVDALADALTAIGGADLSLGRVFEGHVNAVQLVHTYGDDAQRAALHRHLAAGRCFGVWNTDHADGVRLVTHERSGLRLAGAKSFATGGGHIDRALITARRDDGIKQLVLVDIGATPDRADNRGWRVRGMKGTVSGRFDFEDVALAPDALIGGPGDYEREPMFTAGAWRFACVQQGAAQALLRHWRDHLVQTGKRDDPVQRLRFGHSVAATRSAAQWVRRAAKAAEARTADAIPLVLMTRGIVEDAALATMEGAARAVGTASFFEDSRIDRITRDLGLYLRQPVPDQARDRAAAAWIDHDHWGERGWW</sequence>
<dbReference type="Gene3D" id="1.10.540.10">
    <property type="entry name" value="Acyl-CoA dehydrogenase/oxidase, N-terminal domain"/>
    <property type="match status" value="1"/>
</dbReference>
<reference evidence="2 3" key="1">
    <citation type="submission" date="2020-03" db="EMBL/GenBank/DDBJ databases">
        <title>Genomic Encyclopedia of Type Strains, Phase IV (KMG-IV): sequencing the most valuable type-strain genomes for metagenomic binning, comparative biology and taxonomic classification.</title>
        <authorList>
            <person name="Goeker M."/>
        </authorList>
    </citation>
    <scope>NUCLEOTIDE SEQUENCE [LARGE SCALE GENOMIC DNA]</scope>
    <source>
        <strain evidence="2 3">DSM 27651</strain>
    </source>
</reference>